<accession>A0A9R1QUD1</accession>
<reference evidence="2 3" key="1">
    <citation type="submission" date="2017-09" db="EMBL/GenBank/DDBJ databases">
        <authorList>
            <consortium name="International Durum Wheat Genome Sequencing Consortium (IDWGSC)"/>
            <person name="Milanesi L."/>
        </authorList>
    </citation>
    <scope>NUCLEOTIDE SEQUENCE [LARGE SCALE GENOMIC DNA]</scope>
    <source>
        <strain evidence="3">cv. Svevo</strain>
    </source>
</reference>
<evidence type="ECO:0000256" key="1">
    <source>
        <dbReference type="SAM" id="MobiDB-lite"/>
    </source>
</evidence>
<dbReference type="EMBL" id="LT934116">
    <property type="protein sequence ID" value="VAH83732.1"/>
    <property type="molecule type" value="Genomic_DNA"/>
</dbReference>
<dbReference type="Gramene" id="TRITD3Bv1G236680.1">
    <property type="protein sequence ID" value="TRITD3Bv1G236680.1"/>
    <property type="gene ID" value="TRITD3Bv1G236680"/>
</dbReference>
<organism evidence="2 3">
    <name type="scientific">Triticum turgidum subsp. durum</name>
    <name type="common">Durum wheat</name>
    <name type="synonym">Triticum durum</name>
    <dbReference type="NCBI Taxonomy" id="4567"/>
    <lineage>
        <taxon>Eukaryota</taxon>
        <taxon>Viridiplantae</taxon>
        <taxon>Streptophyta</taxon>
        <taxon>Embryophyta</taxon>
        <taxon>Tracheophyta</taxon>
        <taxon>Spermatophyta</taxon>
        <taxon>Magnoliopsida</taxon>
        <taxon>Liliopsida</taxon>
        <taxon>Poales</taxon>
        <taxon>Poaceae</taxon>
        <taxon>BOP clade</taxon>
        <taxon>Pooideae</taxon>
        <taxon>Triticodae</taxon>
        <taxon>Triticeae</taxon>
        <taxon>Triticinae</taxon>
        <taxon>Triticum</taxon>
    </lineage>
</organism>
<keyword evidence="3" id="KW-1185">Reference proteome</keyword>
<evidence type="ECO:0000313" key="3">
    <source>
        <dbReference type="Proteomes" id="UP000324705"/>
    </source>
</evidence>
<name>A0A9R1QUD1_TRITD</name>
<dbReference type="AlphaFoldDB" id="A0A9R1QUD1"/>
<protein>
    <submittedName>
        <fullName evidence="2">Uncharacterized protein</fullName>
    </submittedName>
</protein>
<feature type="region of interest" description="Disordered" evidence="1">
    <location>
        <begin position="42"/>
        <end position="72"/>
    </location>
</feature>
<dbReference type="Proteomes" id="UP000324705">
    <property type="component" value="Chromosome 3B"/>
</dbReference>
<sequence length="85" mass="8792">MAVSSKNTHHSPAVVFLLGAISATAVLVFFFTATAGPAWPAATTELSPRRSQEAARSAPAPTPKASSTTNAVRSICSSIGRCYLE</sequence>
<gene>
    <name evidence="2" type="ORF">TRITD_3Bv1G236680</name>
</gene>
<proteinExistence type="predicted"/>
<evidence type="ECO:0000313" key="2">
    <source>
        <dbReference type="EMBL" id="VAH83732.1"/>
    </source>
</evidence>